<keyword evidence="5" id="KW-0333">Golgi apparatus</keyword>
<evidence type="ECO:0000256" key="1">
    <source>
        <dbReference type="ARBA" id="ARBA00004323"/>
    </source>
</evidence>
<keyword evidence="4" id="KW-0735">Signal-anchor</keyword>
<accession>A0A8J6CZM2</accession>
<comment type="similarity">
    <text evidence="2">Belongs to the glycosyltransferase 47 family.</text>
</comment>
<dbReference type="InterPro" id="IPR004263">
    <property type="entry name" value="Exostosin"/>
</dbReference>
<keyword evidence="3" id="KW-0808">Transferase</keyword>
<keyword evidence="6" id="KW-0472">Membrane</keyword>
<name>A0A8J6CZM2_9ROSI</name>
<proteinExistence type="inferred from homology"/>
<evidence type="ECO:0000313" key="9">
    <source>
        <dbReference type="Proteomes" id="UP000701853"/>
    </source>
</evidence>
<evidence type="ECO:0000313" key="8">
    <source>
        <dbReference type="EMBL" id="KAG8485873.1"/>
    </source>
</evidence>
<dbReference type="OrthoDB" id="1924787at2759"/>
<sequence length="497" mass="56519">MLSMSEKGIFPSRFLFCIITISMLLLILSSVFLLQFGNSSLIPHSVFKLILVNGTVYLKSNVKNELKLPFFSSESSKVDAQTLVRSGDSSCHKSGYRKKMCAYRHQTIESCDTNQALLRVYMYDLPSEFHFGLLGWKGKLNQVWPEVNDPSRIPSYPGGLNLQHSIEYWLTLDLLSSNTPNVVRPCAAIRVTNASQADIIFVPFFASLSYNRHSKLREKEKVSVNKMLQNKLVKFLTAQNEWKRFGGKDHVIVAHHPNSMLDARGKLGSAMFVLADFGRYPSEIANIEKDIIAPYRHVVRTIPSADSAPFDKRPILVFFQGAIYRKDGGAIRQELYYLLKDEKDVHFAFGTIQGNGVNQAGHGMASSKFCLNIAGDTPSSNRLFDAIVSHCVPVIVSDEIELPFEDVIDYSEICIFVRASDAVKKGYLLNLLRGISRDQWTKMWGKLKETVRHFQYQYPSQPCDAVDMIWEAVARKVPMVQLKTHRENRYRRSERIK</sequence>
<dbReference type="Proteomes" id="UP000701853">
    <property type="component" value="Chromosome 8"/>
</dbReference>
<feature type="transmembrane region" description="Helical" evidence="6">
    <location>
        <begin position="12"/>
        <end position="34"/>
    </location>
</feature>
<dbReference type="InterPro" id="IPR040911">
    <property type="entry name" value="Exostosin_GT47"/>
</dbReference>
<reference evidence="8 9" key="1">
    <citation type="journal article" date="2021" name="bioRxiv">
        <title>The Gossypium anomalum genome as a resource for cotton improvement and evolutionary analysis of hybrid incompatibility.</title>
        <authorList>
            <person name="Grover C.E."/>
            <person name="Yuan D."/>
            <person name="Arick M.A."/>
            <person name="Miller E.R."/>
            <person name="Hu G."/>
            <person name="Peterson D.G."/>
            <person name="Wendel J.F."/>
            <person name="Udall J.A."/>
        </authorList>
    </citation>
    <scope>NUCLEOTIDE SEQUENCE [LARGE SCALE GENOMIC DNA]</scope>
    <source>
        <strain evidence="8">JFW-Udall</strain>
        <tissue evidence="8">Leaf</tissue>
    </source>
</reference>
<dbReference type="EMBL" id="JAHUZN010000008">
    <property type="protein sequence ID" value="KAG8485873.1"/>
    <property type="molecule type" value="Genomic_DNA"/>
</dbReference>
<dbReference type="Pfam" id="PF03016">
    <property type="entry name" value="Exostosin_GT47"/>
    <property type="match status" value="1"/>
</dbReference>
<evidence type="ECO:0000256" key="4">
    <source>
        <dbReference type="ARBA" id="ARBA00022968"/>
    </source>
</evidence>
<protein>
    <recommendedName>
        <fullName evidence="7">Exostosin GT47 domain-containing protein</fullName>
    </recommendedName>
</protein>
<evidence type="ECO:0000256" key="5">
    <source>
        <dbReference type="ARBA" id="ARBA00023034"/>
    </source>
</evidence>
<comment type="subcellular location">
    <subcellularLocation>
        <location evidence="1">Golgi apparatus membrane</location>
        <topology evidence="1">Single-pass type II membrane protein</topology>
    </subcellularLocation>
</comment>
<evidence type="ECO:0000259" key="7">
    <source>
        <dbReference type="Pfam" id="PF03016"/>
    </source>
</evidence>
<evidence type="ECO:0000256" key="6">
    <source>
        <dbReference type="SAM" id="Phobius"/>
    </source>
</evidence>
<dbReference type="GO" id="GO:0016757">
    <property type="term" value="F:glycosyltransferase activity"/>
    <property type="evidence" value="ECO:0007669"/>
    <property type="project" value="UniProtKB-KW"/>
</dbReference>
<comment type="caution">
    <text evidence="8">The sequence shown here is derived from an EMBL/GenBank/DDBJ whole genome shotgun (WGS) entry which is preliminary data.</text>
</comment>
<dbReference type="PANTHER" id="PTHR11062">
    <property type="entry name" value="EXOSTOSIN HEPARAN SULFATE GLYCOSYLTRANSFERASE -RELATED"/>
    <property type="match status" value="1"/>
</dbReference>
<keyword evidence="6" id="KW-1133">Transmembrane helix</keyword>
<evidence type="ECO:0000256" key="2">
    <source>
        <dbReference type="ARBA" id="ARBA00010271"/>
    </source>
</evidence>
<keyword evidence="3" id="KW-0328">Glycosyltransferase</keyword>
<feature type="domain" description="Exostosin GT47" evidence="7">
    <location>
        <begin position="117"/>
        <end position="430"/>
    </location>
</feature>
<dbReference type="GO" id="GO:0000139">
    <property type="term" value="C:Golgi membrane"/>
    <property type="evidence" value="ECO:0007669"/>
    <property type="project" value="UniProtKB-SubCell"/>
</dbReference>
<dbReference type="PANTHER" id="PTHR11062:SF249">
    <property type="entry name" value="OS08G0438600 PROTEIN"/>
    <property type="match status" value="1"/>
</dbReference>
<evidence type="ECO:0000256" key="3">
    <source>
        <dbReference type="ARBA" id="ARBA00022676"/>
    </source>
</evidence>
<keyword evidence="6" id="KW-0812">Transmembrane</keyword>
<gene>
    <name evidence="8" type="ORF">CXB51_019201</name>
</gene>
<keyword evidence="9" id="KW-1185">Reference proteome</keyword>
<dbReference type="AlphaFoldDB" id="A0A8J6CZM2"/>
<organism evidence="8 9">
    <name type="scientific">Gossypium anomalum</name>
    <dbReference type="NCBI Taxonomy" id="47600"/>
    <lineage>
        <taxon>Eukaryota</taxon>
        <taxon>Viridiplantae</taxon>
        <taxon>Streptophyta</taxon>
        <taxon>Embryophyta</taxon>
        <taxon>Tracheophyta</taxon>
        <taxon>Spermatophyta</taxon>
        <taxon>Magnoliopsida</taxon>
        <taxon>eudicotyledons</taxon>
        <taxon>Gunneridae</taxon>
        <taxon>Pentapetalae</taxon>
        <taxon>rosids</taxon>
        <taxon>malvids</taxon>
        <taxon>Malvales</taxon>
        <taxon>Malvaceae</taxon>
        <taxon>Malvoideae</taxon>
        <taxon>Gossypium</taxon>
    </lineage>
</organism>